<keyword evidence="4" id="KW-1185">Reference proteome</keyword>
<name>A0A3A8PYN9_9BACT</name>
<evidence type="ECO:0000313" key="3">
    <source>
        <dbReference type="EMBL" id="RKH57592.1"/>
    </source>
</evidence>
<dbReference type="RefSeq" id="WP_120558999.1">
    <property type="nucleotide sequence ID" value="NZ_RAWK01000234.1"/>
</dbReference>
<dbReference type="PANTHER" id="PTHR34408:SF1">
    <property type="entry name" value="GLYCOSYL HYDROLASE FAMILY 19 DOMAIN-CONTAINING PROTEIN HI_1415"/>
    <property type="match status" value="1"/>
</dbReference>
<comment type="caution">
    <text evidence="3">The sequence shown here is derived from an EMBL/GenBank/DDBJ whole genome shotgun (WGS) entry which is preliminary data.</text>
</comment>
<dbReference type="InterPro" id="IPR000726">
    <property type="entry name" value="Glyco_hydro_19_cat"/>
</dbReference>
<dbReference type="EMBL" id="RAWK01000234">
    <property type="protein sequence ID" value="RKH57592.1"/>
    <property type="molecule type" value="Genomic_DNA"/>
</dbReference>
<evidence type="ECO:0000313" key="4">
    <source>
        <dbReference type="Proteomes" id="UP000267003"/>
    </source>
</evidence>
<dbReference type="InterPro" id="IPR052354">
    <property type="entry name" value="Cell_Wall_Dynamics_Protein"/>
</dbReference>
<protein>
    <submittedName>
        <fullName evidence="3">Glycoside hydrolase family 19 protein</fullName>
    </submittedName>
</protein>
<evidence type="ECO:0000256" key="1">
    <source>
        <dbReference type="SAM" id="MobiDB-lite"/>
    </source>
</evidence>
<feature type="region of interest" description="Disordered" evidence="1">
    <location>
        <begin position="1"/>
        <end position="26"/>
    </location>
</feature>
<dbReference type="GO" id="GO:0016998">
    <property type="term" value="P:cell wall macromolecule catabolic process"/>
    <property type="evidence" value="ECO:0007669"/>
    <property type="project" value="InterPro"/>
</dbReference>
<feature type="compositionally biased region" description="Low complexity" evidence="1">
    <location>
        <begin position="16"/>
        <end position="26"/>
    </location>
</feature>
<sequence>MSFFGFGSKTPKSKQSEASSEAAPKETFQAVTVEHLRTLMPRLAGARLKELLPHLNDAMSEGGINTPRRQAAFLAQIAHESAEFRYFEELASGHAYERRKDLGNTQPGDGARYKGRGPIQITGRTNYRAAGEALDLDLENNPTRAADPDVGFRTAVWFWNSRNLNKHADKGEFDAITRRINGGYNGKASRDSYYQRALRLLAK</sequence>
<organism evidence="3 4">
    <name type="scientific">Corallococcus aberystwythensis</name>
    <dbReference type="NCBI Taxonomy" id="2316722"/>
    <lineage>
        <taxon>Bacteria</taxon>
        <taxon>Pseudomonadati</taxon>
        <taxon>Myxococcota</taxon>
        <taxon>Myxococcia</taxon>
        <taxon>Myxococcales</taxon>
        <taxon>Cystobacterineae</taxon>
        <taxon>Myxococcaceae</taxon>
        <taxon>Corallococcus</taxon>
    </lineage>
</organism>
<reference evidence="4" key="1">
    <citation type="submission" date="2018-09" db="EMBL/GenBank/DDBJ databases">
        <authorList>
            <person name="Livingstone P.G."/>
            <person name="Whitworth D.E."/>
        </authorList>
    </citation>
    <scope>NUCLEOTIDE SEQUENCE [LARGE SCALE GENOMIC DNA]</scope>
    <source>
        <strain evidence="4">AB050A</strain>
    </source>
</reference>
<feature type="domain" description="Glycoside hydrolase family 19 catalytic" evidence="2">
    <location>
        <begin position="66"/>
        <end position="167"/>
    </location>
</feature>
<dbReference type="Gene3D" id="1.10.530.10">
    <property type="match status" value="1"/>
</dbReference>
<keyword evidence="3" id="KW-0378">Hydrolase</keyword>
<dbReference type="PANTHER" id="PTHR34408">
    <property type="entry name" value="FAMILY PROTEIN, PUTATIVE-RELATED"/>
    <property type="match status" value="1"/>
</dbReference>
<dbReference type="GO" id="GO:0006032">
    <property type="term" value="P:chitin catabolic process"/>
    <property type="evidence" value="ECO:0007669"/>
    <property type="project" value="InterPro"/>
</dbReference>
<dbReference type="AlphaFoldDB" id="A0A3A8PYN9"/>
<evidence type="ECO:0000259" key="2">
    <source>
        <dbReference type="Pfam" id="PF00182"/>
    </source>
</evidence>
<gene>
    <name evidence="3" type="ORF">D7W81_30905</name>
</gene>
<dbReference type="OrthoDB" id="5318987at2"/>
<dbReference type="SUPFAM" id="SSF53955">
    <property type="entry name" value="Lysozyme-like"/>
    <property type="match status" value="1"/>
</dbReference>
<dbReference type="InterPro" id="IPR023346">
    <property type="entry name" value="Lysozyme-like_dom_sf"/>
</dbReference>
<dbReference type="GO" id="GO:0004568">
    <property type="term" value="F:chitinase activity"/>
    <property type="evidence" value="ECO:0007669"/>
    <property type="project" value="InterPro"/>
</dbReference>
<dbReference type="CDD" id="cd00325">
    <property type="entry name" value="chitinase_GH19"/>
    <property type="match status" value="1"/>
</dbReference>
<accession>A0A3A8PYN9</accession>
<dbReference type="Pfam" id="PF00182">
    <property type="entry name" value="Glyco_hydro_19"/>
    <property type="match status" value="1"/>
</dbReference>
<dbReference type="Proteomes" id="UP000267003">
    <property type="component" value="Unassembled WGS sequence"/>
</dbReference>
<proteinExistence type="predicted"/>